<dbReference type="Gene3D" id="3.40.50.410">
    <property type="entry name" value="von Willebrand factor, type A domain"/>
    <property type="match status" value="1"/>
</dbReference>
<dbReference type="InParanoid" id="A0A132BDE2"/>
<evidence type="ECO:0000259" key="3">
    <source>
        <dbReference type="PROSITE" id="PS51468"/>
    </source>
</evidence>
<dbReference type="GeneID" id="28820889"/>
<dbReference type="InterPro" id="IPR036465">
    <property type="entry name" value="vWFA_dom_sf"/>
</dbReference>
<dbReference type="STRING" id="149040.A0A132BDE2"/>
<dbReference type="PANTHER" id="PTHR45737">
    <property type="entry name" value="VON WILLEBRAND FACTOR A DOMAIN-CONTAINING PROTEIN 5A"/>
    <property type="match status" value="1"/>
</dbReference>
<dbReference type="SUPFAM" id="SSF53300">
    <property type="entry name" value="vWA-like"/>
    <property type="match status" value="1"/>
</dbReference>
<keyword evidence="5" id="KW-1185">Reference proteome</keyword>
<evidence type="ECO:0000256" key="1">
    <source>
        <dbReference type="SAM" id="MobiDB-lite"/>
    </source>
</evidence>
<name>A0A132BDE2_MOLSC</name>
<feature type="compositionally biased region" description="Low complexity" evidence="1">
    <location>
        <begin position="815"/>
        <end position="830"/>
    </location>
</feature>
<feature type="region of interest" description="Disordered" evidence="1">
    <location>
        <begin position="769"/>
        <end position="896"/>
    </location>
</feature>
<evidence type="ECO:0000313" key="5">
    <source>
        <dbReference type="Proteomes" id="UP000070700"/>
    </source>
</evidence>
<sequence length="1071" mass="116577">MTYLCGCYYHIVSTDYYTRYQRHYLPLLDSEVHSTILSTSSRTVLKQTFTNPSSTDNIKECIYTFPLYDGVSVVSFISRIGKKVLTGLVKEKTKAKEIFDQAVAKGETAGLLEQAPEASDVFSTKLGNIPAGESVIVEVTYIGELKHHENEGIRFTIPTKIAPRYGSGPSHGFGFAPGIVATGEDNSNIKIVVDVNMPEGSFIKGVQSPSHPIAVSMGTVSTATRDQPVMSKASATLSLGSASLDQDFVLIVQSKDVGTPKAILEVHPTIPNHRALMATLVPKFSLPPSRSEIVFVADRSGSMNGNIEMLISAMKVFLKSLPQNVKFNICSFGSRHSFLWQQSKTNSRDTLQEATAHLNKFSADMGGTETFEAIKGTIERRLKDIPLEIILLTDGDIHRQNDLFAYVNERAEETKGKIRVFPLGIGNGVSHALIEGLARAGNGFAQAVQHGERLDNAVIRMLRGALTPHITDYTLEVKYQEEIDDDYELIDRVTDGMKVLLTPETMSLKSSSSMSPKPTISLFDTTTDPEKDAMKEIQDTTFSLSPVPSPKLLQAPHRIPSLFAFSRTTVYLLMSPETIQRRPIAVVLRGTSEHGPLALEISVEELPTPAETIHQLAAKKAVQDLEEGRGWIYDAKDQDGVLIKERYPSSFDDMVQREAVRLGEKFQIAGKWCSFVAVAANDKEIAEKKDEAAASAGDHTTDDLDSDSDYIVHSLDDAVAPSAPSRPYGAGFSYQSSYSSSVRRPTLSAQPAGGSALFSASPPGIAYRRSGNMTADARFSSPRARKRVMNTEAPSASAYGMASFSADAETSDEWSPSSPGFSPISPSYSPTSPPPPPYRSSTTAQGRIMQQRQEVDPALASQAGPPNVRFGPLSRTQDPAPTAFGGGSGFPQTRTAQPGALMSAVGNMFGRSVDGAANRGSTPPGMKGFRQRIQDNGPTMKGRSIPKRKMKSEVDDMDYTPTPVEVDWSTKTVVEKMLALIDLQDFEGFWPVEKREEISKIIGVAIDGAAEELESKIWITMAAVKFLEEKCGDEEGTWGLIVEKARAWMAGTKSASELEVFESRAEKLIVG</sequence>
<dbReference type="PANTHER" id="PTHR45737:SF6">
    <property type="entry name" value="VON WILLEBRAND FACTOR A DOMAIN-CONTAINING PROTEIN 5A"/>
    <property type="match status" value="1"/>
</dbReference>
<evidence type="ECO:0000259" key="2">
    <source>
        <dbReference type="PROSITE" id="PS50234"/>
    </source>
</evidence>
<accession>A0A132BDE2</accession>
<protein>
    <submittedName>
        <fullName evidence="4">Uncharacterized protein</fullName>
    </submittedName>
</protein>
<dbReference type="SMART" id="SM00609">
    <property type="entry name" value="VIT"/>
    <property type="match status" value="1"/>
</dbReference>
<reference evidence="4 5" key="1">
    <citation type="submission" date="2015-10" db="EMBL/GenBank/DDBJ databases">
        <title>Full genome of DAOMC 229536 Phialocephala scopiformis, a fungal endophyte of spruce producing the potent anti-insectan compound rugulosin.</title>
        <authorList>
            <consortium name="DOE Joint Genome Institute"/>
            <person name="Walker A.K."/>
            <person name="Frasz S.L."/>
            <person name="Seifert K.A."/>
            <person name="Miller J.D."/>
            <person name="Mondo S.J."/>
            <person name="Labutti K."/>
            <person name="Lipzen A."/>
            <person name="Dockter R."/>
            <person name="Kennedy M."/>
            <person name="Grigoriev I.V."/>
            <person name="Spatafora J.W."/>
        </authorList>
    </citation>
    <scope>NUCLEOTIDE SEQUENCE [LARGE SCALE GENOMIC DNA]</scope>
    <source>
        <strain evidence="4 5">CBS 120377</strain>
    </source>
</reference>
<dbReference type="SMART" id="SM00327">
    <property type="entry name" value="VWA"/>
    <property type="match status" value="1"/>
</dbReference>
<feature type="domain" description="VIT" evidence="3">
    <location>
        <begin position="11"/>
        <end position="143"/>
    </location>
</feature>
<feature type="domain" description="VWFA" evidence="2">
    <location>
        <begin position="292"/>
        <end position="493"/>
    </location>
</feature>
<feature type="region of interest" description="Disordered" evidence="1">
    <location>
        <begin position="915"/>
        <end position="950"/>
    </location>
</feature>
<dbReference type="InterPro" id="IPR002035">
    <property type="entry name" value="VWF_A"/>
</dbReference>
<dbReference type="PROSITE" id="PS50234">
    <property type="entry name" value="VWFA"/>
    <property type="match status" value="1"/>
</dbReference>
<evidence type="ECO:0000313" key="4">
    <source>
        <dbReference type="EMBL" id="KUJ09677.1"/>
    </source>
</evidence>
<dbReference type="PROSITE" id="PS51468">
    <property type="entry name" value="VIT"/>
    <property type="match status" value="1"/>
</dbReference>
<dbReference type="InterPro" id="IPR013694">
    <property type="entry name" value="VIT"/>
</dbReference>
<dbReference type="KEGG" id="psco:LY89DRAFT_627904"/>
<dbReference type="Pfam" id="PF08487">
    <property type="entry name" value="VIT"/>
    <property type="match status" value="1"/>
</dbReference>
<dbReference type="AlphaFoldDB" id="A0A132BDE2"/>
<dbReference type="OrthoDB" id="1729737at2759"/>
<dbReference type="Proteomes" id="UP000070700">
    <property type="component" value="Unassembled WGS sequence"/>
</dbReference>
<proteinExistence type="predicted"/>
<gene>
    <name evidence="4" type="ORF">LY89DRAFT_627904</name>
</gene>
<dbReference type="Pfam" id="PF13768">
    <property type="entry name" value="VWA_3"/>
    <property type="match status" value="1"/>
</dbReference>
<dbReference type="RefSeq" id="XP_018064032.1">
    <property type="nucleotide sequence ID" value="XM_018211163.1"/>
</dbReference>
<organism evidence="4 5">
    <name type="scientific">Mollisia scopiformis</name>
    <name type="common">Conifer needle endophyte fungus</name>
    <name type="synonym">Phialocephala scopiformis</name>
    <dbReference type="NCBI Taxonomy" id="149040"/>
    <lineage>
        <taxon>Eukaryota</taxon>
        <taxon>Fungi</taxon>
        <taxon>Dikarya</taxon>
        <taxon>Ascomycota</taxon>
        <taxon>Pezizomycotina</taxon>
        <taxon>Leotiomycetes</taxon>
        <taxon>Helotiales</taxon>
        <taxon>Mollisiaceae</taxon>
        <taxon>Mollisia</taxon>
    </lineage>
</organism>
<dbReference type="EMBL" id="KQ947431">
    <property type="protein sequence ID" value="KUJ09677.1"/>
    <property type="molecule type" value="Genomic_DNA"/>
</dbReference>